<dbReference type="InterPro" id="IPR004045">
    <property type="entry name" value="Glutathione_S-Trfase_N"/>
</dbReference>
<evidence type="ECO:0000313" key="3">
    <source>
        <dbReference type="EMBL" id="KDR41216.1"/>
    </source>
</evidence>
<dbReference type="Pfam" id="PF13410">
    <property type="entry name" value="GST_C_2"/>
    <property type="match status" value="1"/>
</dbReference>
<dbReference type="PANTHER" id="PTHR44051">
    <property type="entry name" value="GLUTATHIONE S-TRANSFERASE-RELATED"/>
    <property type="match status" value="1"/>
</dbReference>
<evidence type="ECO:0000313" key="4">
    <source>
        <dbReference type="Proteomes" id="UP000027466"/>
    </source>
</evidence>
<dbReference type="SFLD" id="SFLDS00019">
    <property type="entry name" value="Glutathione_Transferase_(cytos"/>
    <property type="match status" value="1"/>
</dbReference>
<dbReference type="Pfam" id="PF13417">
    <property type="entry name" value="GST_N_3"/>
    <property type="match status" value="1"/>
</dbReference>
<gene>
    <name evidence="3" type="ORF">BG61_20225</name>
</gene>
<dbReference type="AlphaFoldDB" id="A0A069PV70"/>
<dbReference type="GO" id="GO:0016740">
    <property type="term" value="F:transferase activity"/>
    <property type="evidence" value="ECO:0007669"/>
    <property type="project" value="UniProtKB-KW"/>
</dbReference>
<feature type="domain" description="GST N-terminal" evidence="1">
    <location>
        <begin position="1"/>
        <end position="78"/>
    </location>
</feature>
<dbReference type="Proteomes" id="UP000027466">
    <property type="component" value="Unassembled WGS sequence"/>
</dbReference>
<proteinExistence type="predicted"/>
<dbReference type="InterPro" id="IPR036249">
    <property type="entry name" value="Thioredoxin-like_sf"/>
</dbReference>
<dbReference type="InterPro" id="IPR040079">
    <property type="entry name" value="Glutathione_S-Trfase"/>
</dbReference>
<organism evidence="3 4">
    <name type="scientific">Caballeronia glathei</name>
    <dbReference type="NCBI Taxonomy" id="60547"/>
    <lineage>
        <taxon>Bacteria</taxon>
        <taxon>Pseudomonadati</taxon>
        <taxon>Pseudomonadota</taxon>
        <taxon>Betaproteobacteria</taxon>
        <taxon>Burkholderiales</taxon>
        <taxon>Burkholderiaceae</taxon>
        <taxon>Caballeronia</taxon>
    </lineage>
</organism>
<accession>A0A069PV70</accession>
<dbReference type="SUPFAM" id="SSF47616">
    <property type="entry name" value="GST C-terminal domain-like"/>
    <property type="match status" value="1"/>
</dbReference>
<sequence length="208" mass="22878">MILIGQYDSPFVRRTAIALTLYGMPFEQKPWSVFGDAGKVAQYNPLIRVPTLVLDSGEVLIESAMILDYLDEEAGAAKRMMAPAGPARRQAQKVCALAAGLGDKAVALVYERVLHKEKSEVWVKRCTGQVERVLDALEADRAARPTPYWFGDAIGHADIAVACALRFAREALPALFTQTRWPTLIAHGDRCETLPAFKAIVQPFNPPN</sequence>
<evidence type="ECO:0000259" key="1">
    <source>
        <dbReference type="PROSITE" id="PS50404"/>
    </source>
</evidence>
<dbReference type="STRING" id="60547.GCA_000751215_02874"/>
<dbReference type="RefSeq" id="WP_035931268.1">
    <property type="nucleotide sequence ID" value="NZ_CADFFX010000005.1"/>
</dbReference>
<dbReference type="CDD" id="cd03205">
    <property type="entry name" value="GST_C_6"/>
    <property type="match status" value="1"/>
</dbReference>
<dbReference type="PROSITE" id="PS50404">
    <property type="entry name" value="GST_NTER"/>
    <property type="match status" value="1"/>
</dbReference>
<comment type="caution">
    <text evidence="3">The sequence shown here is derived from an EMBL/GenBank/DDBJ whole genome shotgun (WGS) entry which is preliminary data.</text>
</comment>
<dbReference type="InterPro" id="IPR036282">
    <property type="entry name" value="Glutathione-S-Trfase_C_sf"/>
</dbReference>
<dbReference type="SUPFAM" id="SSF52833">
    <property type="entry name" value="Thioredoxin-like"/>
    <property type="match status" value="1"/>
</dbReference>
<reference evidence="3 4" key="1">
    <citation type="submission" date="2014-03" db="EMBL/GenBank/DDBJ databases">
        <title>Draft Genome Sequences of Four Burkholderia Strains.</title>
        <authorList>
            <person name="Liu X.Y."/>
            <person name="Li C.X."/>
            <person name="Xu J.H."/>
        </authorList>
    </citation>
    <scope>NUCLEOTIDE SEQUENCE [LARGE SCALE GENOMIC DNA]</scope>
    <source>
        <strain evidence="3 4">DSM 50014</strain>
    </source>
</reference>
<dbReference type="PROSITE" id="PS50405">
    <property type="entry name" value="GST_CTER"/>
    <property type="match status" value="1"/>
</dbReference>
<keyword evidence="3" id="KW-0808">Transferase</keyword>
<protein>
    <submittedName>
        <fullName evidence="3">Glutathione S-transferase</fullName>
    </submittedName>
</protein>
<dbReference type="EMBL" id="JFHC01000030">
    <property type="protein sequence ID" value="KDR41216.1"/>
    <property type="molecule type" value="Genomic_DNA"/>
</dbReference>
<name>A0A069PV70_9BURK</name>
<keyword evidence="4" id="KW-1185">Reference proteome</keyword>
<evidence type="ECO:0000259" key="2">
    <source>
        <dbReference type="PROSITE" id="PS50405"/>
    </source>
</evidence>
<dbReference type="InterPro" id="IPR010987">
    <property type="entry name" value="Glutathione-S-Trfase_C-like"/>
</dbReference>
<dbReference type="Gene3D" id="1.20.1050.10">
    <property type="match status" value="1"/>
</dbReference>
<feature type="domain" description="GST C-terminal" evidence="2">
    <location>
        <begin position="84"/>
        <end position="208"/>
    </location>
</feature>
<dbReference type="PANTHER" id="PTHR44051:SF8">
    <property type="entry name" value="GLUTATHIONE S-TRANSFERASE GSTA"/>
    <property type="match status" value="1"/>
</dbReference>
<dbReference type="Gene3D" id="3.40.30.10">
    <property type="entry name" value="Glutaredoxin"/>
    <property type="match status" value="1"/>
</dbReference>